<reference evidence="1 2" key="1">
    <citation type="journal article" date="2019" name="Mol. Biol. Evol.">
        <title>Blast fungal genomes show frequent chromosomal changes, gene gains and losses, and effector gene turnover.</title>
        <authorList>
            <person name="Gomez Luciano L.B."/>
            <person name="Jason Tsai I."/>
            <person name="Chuma I."/>
            <person name="Tosa Y."/>
            <person name="Chen Y.H."/>
            <person name="Li J.Y."/>
            <person name="Li M.Y."/>
            <person name="Jade Lu M.Y."/>
            <person name="Nakayashiki H."/>
            <person name="Li W.H."/>
        </authorList>
    </citation>
    <scope>NUCLEOTIDE SEQUENCE [LARGE SCALE GENOMIC DNA]</scope>
    <source>
        <strain evidence="1">MZ5-1-6</strain>
    </source>
</reference>
<accession>A0A4P7NBT6</accession>
<dbReference type="Proteomes" id="UP000294847">
    <property type="component" value="Chromosome 3"/>
</dbReference>
<name>A0A4P7NBT6_PYROR</name>
<evidence type="ECO:0000313" key="1">
    <source>
        <dbReference type="EMBL" id="QBZ58961.1"/>
    </source>
</evidence>
<dbReference type="EMBL" id="CP034206">
    <property type="protein sequence ID" value="QBZ58961.1"/>
    <property type="molecule type" value="Genomic_DNA"/>
</dbReference>
<proteinExistence type="predicted"/>
<organism evidence="1 2">
    <name type="scientific">Pyricularia oryzae</name>
    <name type="common">Rice blast fungus</name>
    <name type="synonym">Magnaporthe oryzae</name>
    <dbReference type="NCBI Taxonomy" id="318829"/>
    <lineage>
        <taxon>Eukaryota</taxon>
        <taxon>Fungi</taxon>
        <taxon>Dikarya</taxon>
        <taxon>Ascomycota</taxon>
        <taxon>Pezizomycotina</taxon>
        <taxon>Sordariomycetes</taxon>
        <taxon>Sordariomycetidae</taxon>
        <taxon>Magnaporthales</taxon>
        <taxon>Pyriculariaceae</taxon>
        <taxon>Pyricularia</taxon>
    </lineage>
</organism>
<protein>
    <submittedName>
        <fullName evidence="1">Uncharacterized protein</fullName>
    </submittedName>
</protein>
<dbReference type="AlphaFoldDB" id="A0A4P7NBT6"/>
<evidence type="ECO:0000313" key="2">
    <source>
        <dbReference type="Proteomes" id="UP000294847"/>
    </source>
</evidence>
<gene>
    <name evidence="1" type="ORF">PoMZ_03920</name>
</gene>
<sequence length="126" mass="13766">MLELKMTSVASSPHTTSFLLCASIVNGTPWARKKILDRNGLGSNFFFVANEDSLGDSAWPGRESLVPPSPPHCIFPFTRSSGGASWSSAKHSTEKSWSLQGLLEWGSRLVHPFSTTYDHLDLIGCL</sequence>